<comment type="catalytic activity">
    <reaction evidence="11 12">
        <text>cytidine + H2O + H(+) = uridine + NH4(+)</text>
        <dbReference type="Rhea" id="RHEA:16069"/>
        <dbReference type="ChEBI" id="CHEBI:15377"/>
        <dbReference type="ChEBI" id="CHEBI:15378"/>
        <dbReference type="ChEBI" id="CHEBI:16704"/>
        <dbReference type="ChEBI" id="CHEBI:17562"/>
        <dbReference type="ChEBI" id="CHEBI:28938"/>
        <dbReference type="EC" id="3.5.4.5"/>
    </reaction>
</comment>
<comment type="caution">
    <text evidence="14">The sequence shown here is derived from an EMBL/GenBank/DDBJ whole genome shotgun (WGS) entry which is preliminary data.</text>
</comment>
<dbReference type="InterPro" id="IPR016193">
    <property type="entry name" value="Cytidine_deaminase-like"/>
</dbReference>
<name>A0ABU3ACG8_9FLAO</name>
<evidence type="ECO:0000256" key="2">
    <source>
        <dbReference type="ARBA" id="ARBA00003949"/>
    </source>
</evidence>
<evidence type="ECO:0000313" key="15">
    <source>
        <dbReference type="Proteomes" id="UP001255246"/>
    </source>
</evidence>
<evidence type="ECO:0000256" key="5">
    <source>
        <dbReference type="ARBA" id="ARBA00018266"/>
    </source>
</evidence>
<evidence type="ECO:0000256" key="6">
    <source>
        <dbReference type="ARBA" id="ARBA00022723"/>
    </source>
</evidence>
<evidence type="ECO:0000259" key="13">
    <source>
        <dbReference type="PROSITE" id="PS51747"/>
    </source>
</evidence>
<comment type="catalytic activity">
    <reaction evidence="10 12">
        <text>2'-deoxycytidine + H2O + H(+) = 2'-deoxyuridine + NH4(+)</text>
        <dbReference type="Rhea" id="RHEA:13433"/>
        <dbReference type="ChEBI" id="CHEBI:15377"/>
        <dbReference type="ChEBI" id="CHEBI:15378"/>
        <dbReference type="ChEBI" id="CHEBI:15698"/>
        <dbReference type="ChEBI" id="CHEBI:16450"/>
        <dbReference type="ChEBI" id="CHEBI:28938"/>
        <dbReference type="EC" id="3.5.4.5"/>
    </reaction>
</comment>
<dbReference type="GO" id="GO:0004126">
    <property type="term" value="F:cytidine deaminase activity"/>
    <property type="evidence" value="ECO:0007669"/>
    <property type="project" value="UniProtKB-EC"/>
</dbReference>
<dbReference type="EMBL" id="JAVRHR010000003">
    <property type="protein sequence ID" value="MDT0607881.1"/>
    <property type="molecule type" value="Genomic_DNA"/>
</dbReference>
<comment type="similarity">
    <text evidence="3 12">Belongs to the cytidine and deoxycytidylate deaminase family.</text>
</comment>
<sequence>MKKKIAFELSIYKTEEELSVEDSNLLKQAVNARIKAYAPYSNFLVGAAVLLENGEIVLGNNQENASYPSGLCAERVAIFYAGANYPNEEIKKIAISAASNDYEVKEPAGPCGNCRQAIAEYEYKQKTPIPIIMRGESGPIYKCDAVTDMLPLGFNNSFLSDS</sequence>
<dbReference type="RefSeq" id="WP_311352070.1">
    <property type="nucleotide sequence ID" value="NZ_JAVRHR010000003.1"/>
</dbReference>
<keyword evidence="15" id="KW-1185">Reference proteome</keyword>
<evidence type="ECO:0000256" key="1">
    <source>
        <dbReference type="ARBA" id="ARBA00001947"/>
    </source>
</evidence>
<dbReference type="InterPro" id="IPR016192">
    <property type="entry name" value="APOBEC/CMP_deaminase_Zn-bd"/>
</dbReference>
<comment type="cofactor">
    <cofactor evidence="1 12">
        <name>Zn(2+)</name>
        <dbReference type="ChEBI" id="CHEBI:29105"/>
    </cofactor>
</comment>
<dbReference type="SUPFAM" id="SSF53927">
    <property type="entry name" value="Cytidine deaminase-like"/>
    <property type="match status" value="1"/>
</dbReference>
<evidence type="ECO:0000256" key="8">
    <source>
        <dbReference type="ARBA" id="ARBA00022833"/>
    </source>
</evidence>
<keyword evidence="6 12" id="KW-0479">Metal-binding</keyword>
<keyword evidence="7 12" id="KW-0378">Hydrolase</keyword>
<dbReference type="InterPro" id="IPR050202">
    <property type="entry name" value="Cyt/Deoxycyt_deaminase"/>
</dbReference>
<gene>
    <name evidence="14" type="primary">cdd</name>
    <name evidence="14" type="ORF">RM706_12610</name>
</gene>
<evidence type="ECO:0000256" key="7">
    <source>
        <dbReference type="ARBA" id="ARBA00022801"/>
    </source>
</evidence>
<reference evidence="14 15" key="1">
    <citation type="submission" date="2023-09" db="EMBL/GenBank/DDBJ databases">
        <authorList>
            <person name="Rey-Velasco X."/>
        </authorList>
    </citation>
    <scope>NUCLEOTIDE SEQUENCE [LARGE SCALE GENOMIC DNA]</scope>
    <source>
        <strain evidence="14 15">F388</strain>
    </source>
</reference>
<evidence type="ECO:0000313" key="14">
    <source>
        <dbReference type="EMBL" id="MDT0607881.1"/>
    </source>
</evidence>
<dbReference type="PROSITE" id="PS51747">
    <property type="entry name" value="CYT_DCMP_DEAMINASES_2"/>
    <property type="match status" value="1"/>
</dbReference>
<feature type="domain" description="CMP/dCMP-type deaminase" evidence="13">
    <location>
        <begin position="20"/>
        <end position="141"/>
    </location>
</feature>
<dbReference type="Gene3D" id="3.40.140.10">
    <property type="entry name" value="Cytidine Deaminase, domain 2"/>
    <property type="match status" value="1"/>
</dbReference>
<evidence type="ECO:0000256" key="10">
    <source>
        <dbReference type="ARBA" id="ARBA00049252"/>
    </source>
</evidence>
<dbReference type="Proteomes" id="UP001255246">
    <property type="component" value="Unassembled WGS sequence"/>
</dbReference>
<organism evidence="14 15">
    <name type="scientific">Croceitalea rosinachiae</name>
    <dbReference type="NCBI Taxonomy" id="3075596"/>
    <lineage>
        <taxon>Bacteria</taxon>
        <taxon>Pseudomonadati</taxon>
        <taxon>Bacteroidota</taxon>
        <taxon>Flavobacteriia</taxon>
        <taxon>Flavobacteriales</taxon>
        <taxon>Flavobacteriaceae</taxon>
        <taxon>Croceitalea</taxon>
    </lineage>
</organism>
<dbReference type="Pfam" id="PF00383">
    <property type="entry name" value="dCMP_cyt_deam_1"/>
    <property type="match status" value="1"/>
</dbReference>
<dbReference type="CDD" id="cd01283">
    <property type="entry name" value="cytidine_deaminase"/>
    <property type="match status" value="1"/>
</dbReference>
<dbReference type="EC" id="3.5.4.5" evidence="4 12"/>
<comment type="function">
    <text evidence="2 12">This enzyme scavenges exogenous and endogenous cytidine and 2'-deoxycytidine for UMP synthesis.</text>
</comment>
<keyword evidence="8 12" id="KW-0862">Zinc</keyword>
<dbReference type="InterPro" id="IPR006262">
    <property type="entry name" value="Cyt_deam_tetra"/>
</dbReference>
<dbReference type="NCBIfam" id="TIGR01354">
    <property type="entry name" value="cyt_deam_tetra"/>
    <property type="match status" value="1"/>
</dbReference>
<dbReference type="InterPro" id="IPR002125">
    <property type="entry name" value="CMP_dCMP_dom"/>
</dbReference>
<dbReference type="PANTHER" id="PTHR11644:SF2">
    <property type="entry name" value="CYTIDINE DEAMINASE"/>
    <property type="match status" value="1"/>
</dbReference>
<accession>A0ABU3ACG8</accession>
<evidence type="ECO:0000256" key="11">
    <source>
        <dbReference type="ARBA" id="ARBA00049558"/>
    </source>
</evidence>
<evidence type="ECO:0000256" key="3">
    <source>
        <dbReference type="ARBA" id="ARBA00006576"/>
    </source>
</evidence>
<evidence type="ECO:0000256" key="9">
    <source>
        <dbReference type="ARBA" id="ARBA00032005"/>
    </source>
</evidence>
<dbReference type="PROSITE" id="PS00903">
    <property type="entry name" value="CYT_DCMP_DEAMINASES_1"/>
    <property type="match status" value="1"/>
</dbReference>
<evidence type="ECO:0000256" key="4">
    <source>
        <dbReference type="ARBA" id="ARBA00012783"/>
    </source>
</evidence>
<dbReference type="PANTHER" id="PTHR11644">
    <property type="entry name" value="CYTIDINE DEAMINASE"/>
    <property type="match status" value="1"/>
</dbReference>
<proteinExistence type="inferred from homology"/>
<evidence type="ECO:0000256" key="12">
    <source>
        <dbReference type="RuleBase" id="RU364006"/>
    </source>
</evidence>
<protein>
    <recommendedName>
        <fullName evidence="5 12">Cytidine deaminase</fullName>
        <ecNumber evidence="4 12">3.5.4.5</ecNumber>
    </recommendedName>
    <alternativeName>
        <fullName evidence="9 12">Cytidine aminohydrolase</fullName>
    </alternativeName>
</protein>
<dbReference type="NCBIfam" id="NF004064">
    <property type="entry name" value="PRK05578.1"/>
    <property type="match status" value="1"/>
</dbReference>